<dbReference type="Pfam" id="PF05103">
    <property type="entry name" value="DivIVA"/>
    <property type="match status" value="1"/>
</dbReference>
<proteinExistence type="inferred from homology"/>
<organism evidence="8 9">
    <name type="scientific">Candidatus Coatesbacteria bacterium 4484_99</name>
    <dbReference type="NCBI Taxonomy" id="1970774"/>
    <lineage>
        <taxon>Bacteria</taxon>
        <taxon>Candidatus Coatesiibacteriota</taxon>
    </lineage>
</organism>
<dbReference type="NCBIfam" id="TIGR03544">
    <property type="entry name" value="DivI1A_domain"/>
    <property type="match status" value="1"/>
</dbReference>
<comment type="similarity">
    <text evidence="2">Belongs to the DivIVA family.</text>
</comment>
<protein>
    <recommendedName>
        <fullName evidence="10">DivIVA domain-containing protein</fullName>
    </recommendedName>
</protein>
<evidence type="ECO:0000256" key="4">
    <source>
        <dbReference type="ARBA" id="ARBA00022618"/>
    </source>
</evidence>
<dbReference type="Gene3D" id="6.10.250.660">
    <property type="match status" value="1"/>
</dbReference>
<keyword evidence="3" id="KW-0963">Cytoplasm</keyword>
<evidence type="ECO:0000256" key="1">
    <source>
        <dbReference type="ARBA" id="ARBA00004496"/>
    </source>
</evidence>
<keyword evidence="6" id="KW-0131">Cell cycle</keyword>
<accession>A0A1W9S0B6</accession>
<dbReference type="Proteomes" id="UP000192611">
    <property type="component" value="Unassembled WGS sequence"/>
</dbReference>
<dbReference type="PANTHER" id="PTHR35794:SF2">
    <property type="entry name" value="CELL DIVISION PROTEIN DIVIVA"/>
    <property type="match status" value="1"/>
</dbReference>
<dbReference type="PANTHER" id="PTHR35794">
    <property type="entry name" value="CELL DIVISION PROTEIN DIVIVA"/>
    <property type="match status" value="1"/>
</dbReference>
<sequence>MRITPQDIFKHEFKQAMRGYDKDEVDAFLEMVGNQMEELIQENAKLKDDLKELRTRAEEFEKRERALEETLLTAKRISEQLKENTQKEANLIITEARKKASDIIAQSNEQVKEIQKTLTSIRLQRDQYISQFKALIEHHWRTLHQLTENEVKEDKNG</sequence>
<feature type="coiled-coil region" evidence="7">
    <location>
        <begin position="29"/>
        <end position="124"/>
    </location>
</feature>
<reference evidence="9" key="1">
    <citation type="submission" date="2017-03" db="EMBL/GenBank/DDBJ databases">
        <title>Novel pathways for hydrocarbon cycling and metabolic interdependencies in hydrothermal sediment communities.</title>
        <authorList>
            <person name="Dombrowski N."/>
            <person name="Seitz K."/>
            <person name="Teske A."/>
            <person name="Baker B."/>
        </authorList>
    </citation>
    <scope>NUCLEOTIDE SEQUENCE [LARGE SCALE GENOMIC DNA]</scope>
</reference>
<dbReference type="InterPro" id="IPR007793">
    <property type="entry name" value="DivIVA_fam"/>
</dbReference>
<dbReference type="EMBL" id="NATQ01000093">
    <property type="protein sequence ID" value="OQX90176.1"/>
    <property type="molecule type" value="Genomic_DNA"/>
</dbReference>
<evidence type="ECO:0000256" key="2">
    <source>
        <dbReference type="ARBA" id="ARBA00009008"/>
    </source>
</evidence>
<dbReference type="AlphaFoldDB" id="A0A1W9S0B6"/>
<dbReference type="GO" id="GO:0005737">
    <property type="term" value="C:cytoplasm"/>
    <property type="evidence" value="ECO:0007669"/>
    <property type="project" value="UniProtKB-SubCell"/>
</dbReference>
<comment type="subcellular location">
    <subcellularLocation>
        <location evidence="1">Cytoplasm</location>
    </subcellularLocation>
</comment>
<keyword evidence="5 7" id="KW-0175">Coiled coil</keyword>
<evidence type="ECO:0000256" key="3">
    <source>
        <dbReference type="ARBA" id="ARBA00022490"/>
    </source>
</evidence>
<dbReference type="InterPro" id="IPR019933">
    <property type="entry name" value="DivIVA_domain"/>
</dbReference>
<evidence type="ECO:0000256" key="5">
    <source>
        <dbReference type="ARBA" id="ARBA00023054"/>
    </source>
</evidence>
<dbReference type="GO" id="GO:0051301">
    <property type="term" value="P:cell division"/>
    <property type="evidence" value="ECO:0007669"/>
    <property type="project" value="UniProtKB-KW"/>
</dbReference>
<name>A0A1W9S0B6_9BACT</name>
<evidence type="ECO:0000313" key="8">
    <source>
        <dbReference type="EMBL" id="OQX90176.1"/>
    </source>
</evidence>
<evidence type="ECO:0000256" key="6">
    <source>
        <dbReference type="ARBA" id="ARBA00023306"/>
    </source>
</evidence>
<comment type="caution">
    <text evidence="8">The sequence shown here is derived from an EMBL/GenBank/DDBJ whole genome shotgun (WGS) entry which is preliminary data.</text>
</comment>
<keyword evidence="4" id="KW-0132">Cell division</keyword>
<evidence type="ECO:0008006" key="10">
    <source>
        <dbReference type="Google" id="ProtNLM"/>
    </source>
</evidence>
<evidence type="ECO:0000313" key="9">
    <source>
        <dbReference type="Proteomes" id="UP000192611"/>
    </source>
</evidence>
<gene>
    <name evidence="8" type="ORF">B6D57_04500</name>
</gene>
<evidence type="ECO:0000256" key="7">
    <source>
        <dbReference type="SAM" id="Coils"/>
    </source>
</evidence>